<evidence type="ECO:0000313" key="12">
    <source>
        <dbReference type="EMBL" id="NYD67929.1"/>
    </source>
</evidence>
<dbReference type="Proteomes" id="UP000581087">
    <property type="component" value="Unassembled WGS sequence"/>
</dbReference>
<feature type="transmembrane region" description="Helical" evidence="10">
    <location>
        <begin position="69"/>
        <end position="88"/>
    </location>
</feature>
<dbReference type="OrthoDB" id="9783799at2"/>
<keyword evidence="3 10" id="KW-0812">Transmembrane</keyword>
<feature type="transmembrane region" description="Helical" evidence="10">
    <location>
        <begin position="12"/>
        <end position="32"/>
    </location>
</feature>
<dbReference type="InterPro" id="IPR012932">
    <property type="entry name" value="VKOR"/>
</dbReference>
<feature type="domain" description="Vitamin K epoxide reductase" evidence="11">
    <location>
        <begin position="6"/>
        <end position="147"/>
    </location>
</feature>
<feature type="transmembrane region" description="Helical" evidence="10">
    <location>
        <begin position="95"/>
        <end position="113"/>
    </location>
</feature>
<comment type="caution">
    <text evidence="13">The sequence shown here is derived from an EMBL/GenBank/DDBJ whole genome shotgun (WGS) entry which is preliminary data.</text>
</comment>
<keyword evidence="7 10" id="KW-0472">Membrane</keyword>
<proteinExistence type="inferred from homology"/>
<evidence type="ECO:0000256" key="10">
    <source>
        <dbReference type="SAM" id="Phobius"/>
    </source>
</evidence>
<evidence type="ECO:0000259" key="11">
    <source>
        <dbReference type="SMART" id="SM00756"/>
    </source>
</evidence>
<evidence type="ECO:0000256" key="9">
    <source>
        <dbReference type="ARBA" id="ARBA00023284"/>
    </source>
</evidence>
<reference evidence="13 14" key="1">
    <citation type="submission" date="2019-01" db="EMBL/GenBank/DDBJ databases">
        <title>Agromyces.</title>
        <authorList>
            <person name="Li J."/>
        </authorList>
    </citation>
    <scope>NUCLEOTIDE SEQUENCE [LARGE SCALE GENOMIC DNA]</scope>
    <source>
        <strain evidence="13 14">DSM 23870</strain>
    </source>
</reference>
<dbReference type="GO" id="GO:0048038">
    <property type="term" value="F:quinone binding"/>
    <property type="evidence" value="ECO:0007669"/>
    <property type="project" value="UniProtKB-KW"/>
</dbReference>
<accession>A0A4Q2M6S7</accession>
<dbReference type="EMBL" id="JACCBI010000001">
    <property type="protein sequence ID" value="NYD67929.1"/>
    <property type="molecule type" value="Genomic_DNA"/>
</dbReference>
<keyword evidence="14" id="KW-1185">Reference proteome</keyword>
<dbReference type="RefSeq" id="WP_129172170.1">
    <property type="nucleotide sequence ID" value="NZ_JACCBI010000001.1"/>
</dbReference>
<evidence type="ECO:0000256" key="1">
    <source>
        <dbReference type="ARBA" id="ARBA00004141"/>
    </source>
</evidence>
<gene>
    <name evidence="12" type="ORF">BJ972_002448</name>
    <name evidence="13" type="ORF">ESP50_01525</name>
</gene>
<dbReference type="SMART" id="SM00756">
    <property type="entry name" value="VKc"/>
    <property type="match status" value="1"/>
</dbReference>
<keyword evidence="8" id="KW-1015">Disulfide bond</keyword>
<organism evidence="13 14">
    <name type="scientific">Agromyces atrinae</name>
    <dbReference type="NCBI Taxonomy" id="592376"/>
    <lineage>
        <taxon>Bacteria</taxon>
        <taxon>Bacillati</taxon>
        <taxon>Actinomycetota</taxon>
        <taxon>Actinomycetes</taxon>
        <taxon>Micrococcales</taxon>
        <taxon>Microbacteriaceae</taxon>
        <taxon>Agromyces</taxon>
    </lineage>
</organism>
<evidence type="ECO:0000256" key="3">
    <source>
        <dbReference type="ARBA" id="ARBA00022692"/>
    </source>
</evidence>
<evidence type="ECO:0000313" key="13">
    <source>
        <dbReference type="EMBL" id="RXZ87905.1"/>
    </source>
</evidence>
<dbReference type="Gene3D" id="1.20.1440.130">
    <property type="entry name" value="VKOR domain"/>
    <property type="match status" value="1"/>
</dbReference>
<keyword evidence="4" id="KW-0874">Quinone</keyword>
<name>A0A4Q2M6S7_9MICO</name>
<dbReference type="AlphaFoldDB" id="A0A4Q2M6S7"/>
<dbReference type="InterPro" id="IPR038354">
    <property type="entry name" value="VKOR_sf"/>
</dbReference>
<dbReference type="Proteomes" id="UP000292686">
    <property type="component" value="Unassembled WGS sequence"/>
</dbReference>
<comment type="similarity">
    <text evidence="2">Belongs to the VKOR family.</text>
</comment>
<evidence type="ECO:0000256" key="7">
    <source>
        <dbReference type="ARBA" id="ARBA00023136"/>
    </source>
</evidence>
<keyword evidence="9" id="KW-0676">Redox-active center</keyword>
<evidence type="ECO:0000256" key="4">
    <source>
        <dbReference type="ARBA" id="ARBA00022719"/>
    </source>
</evidence>
<evidence type="ECO:0000256" key="2">
    <source>
        <dbReference type="ARBA" id="ARBA00006214"/>
    </source>
</evidence>
<dbReference type="Pfam" id="PF07884">
    <property type="entry name" value="VKOR"/>
    <property type="match status" value="1"/>
</dbReference>
<evidence type="ECO:0000256" key="6">
    <source>
        <dbReference type="ARBA" id="ARBA00023002"/>
    </source>
</evidence>
<keyword evidence="6" id="KW-0560">Oxidoreductase</keyword>
<evidence type="ECO:0000256" key="5">
    <source>
        <dbReference type="ARBA" id="ARBA00022989"/>
    </source>
</evidence>
<evidence type="ECO:0000313" key="15">
    <source>
        <dbReference type="Proteomes" id="UP000581087"/>
    </source>
</evidence>
<feature type="transmembrane region" description="Helical" evidence="10">
    <location>
        <begin position="119"/>
        <end position="149"/>
    </location>
</feature>
<keyword evidence="5 10" id="KW-1133">Transmembrane helix</keyword>
<evidence type="ECO:0000313" key="14">
    <source>
        <dbReference type="Proteomes" id="UP000292686"/>
    </source>
</evidence>
<dbReference type="GO" id="GO:0016491">
    <property type="term" value="F:oxidoreductase activity"/>
    <property type="evidence" value="ECO:0007669"/>
    <property type="project" value="UniProtKB-KW"/>
</dbReference>
<reference evidence="12 15" key="2">
    <citation type="submission" date="2020-07" db="EMBL/GenBank/DDBJ databases">
        <title>Sequencing the genomes of 1000 actinobacteria strains.</title>
        <authorList>
            <person name="Klenk H.-P."/>
        </authorList>
    </citation>
    <scope>NUCLEOTIDE SEQUENCE [LARGE SCALE GENOMIC DNA]</scope>
    <source>
        <strain evidence="12 15">DSM 23870</strain>
    </source>
</reference>
<protein>
    <submittedName>
        <fullName evidence="12">Putative membrane protein</fullName>
    </submittedName>
    <submittedName>
        <fullName evidence="13">Vitamin K epoxide reductase</fullName>
    </submittedName>
</protein>
<evidence type="ECO:0000256" key="8">
    <source>
        <dbReference type="ARBA" id="ARBA00023157"/>
    </source>
</evidence>
<sequence length="191" mass="19776">MTEARAARGGWTFVVCGVAGLVASFVLVVDLLRLLRDPDTVLACDIGPFIACGPVMTSPASSVLGVPNALIGVVAFTVILTLGVLLVSRVRLPAWVWRALAGGMVLAAVAITGMQVQSIVVIGTLCAWCMLVWAVTILLVVTVLGEALGGQDALGASGRRVGRFIARNRAVIVVLWYLAIAGAIVAVIAPF</sequence>
<dbReference type="GO" id="GO:0016020">
    <property type="term" value="C:membrane"/>
    <property type="evidence" value="ECO:0007669"/>
    <property type="project" value="UniProtKB-SubCell"/>
</dbReference>
<comment type="subcellular location">
    <subcellularLocation>
        <location evidence="1">Membrane</location>
        <topology evidence="1">Multi-pass membrane protein</topology>
    </subcellularLocation>
</comment>
<feature type="transmembrane region" description="Helical" evidence="10">
    <location>
        <begin position="170"/>
        <end position="189"/>
    </location>
</feature>
<dbReference type="EMBL" id="SDPM01000001">
    <property type="protein sequence ID" value="RXZ87905.1"/>
    <property type="molecule type" value="Genomic_DNA"/>
</dbReference>